<dbReference type="RefSeq" id="WP_015402717.1">
    <property type="nucleotide sequence ID" value="NC_020304.1"/>
</dbReference>
<comment type="similarity">
    <text evidence="1 7">Belongs to the RecO family.</text>
</comment>
<dbReference type="GO" id="GO:0006310">
    <property type="term" value="P:DNA recombination"/>
    <property type="evidence" value="ECO:0007669"/>
    <property type="project" value="UniProtKB-UniRule"/>
</dbReference>
<dbReference type="STRING" id="1167006.UWK_00435"/>
<keyword evidence="4 7" id="KW-0233">DNA recombination</keyword>
<dbReference type="Gene3D" id="2.40.50.140">
    <property type="entry name" value="Nucleic acid-binding proteins"/>
    <property type="match status" value="1"/>
</dbReference>
<dbReference type="GO" id="GO:0043590">
    <property type="term" value="C:bacterial nucleoid"/>
    <property type="evidence" value="ECO:0007669"/>
    <property type="project" value="TreeGrafter"/>
</dbReference>
<evidence type="ECO:0000256" key="1">
    <source>
        <dbReference type="ARBA" id="ARBA00007452"/>
    </source>
</evidence>
<sequence>MQPKQQAESAAIVLDCRDHGESDLIVTFFCQHHGRVTGIAKGAKRSKKRFVNKLELFSSLRILHTTPQNNRLAFIAGAELLDGFINLREDISCYATASIIREITLLATKEVEGDEELYPLLMWVFSSLNNERPPIPALVFFLIRFFSIIGYSPQLKSCLGCGKQLQSDETYQFHIASGGICCSKCNSSEHSSRHTLSQGTLRSLTTALNQPLGRLHRLQLSGNSQQEALSFLHSYGRQLFQREIISWAFLENL</sequence>
<dbReference type="InterPro" id="IPR003717">
    <property type="entry name" value="RecO"/>
</dbReference>
<organism evidence="9 10">
    <name type="scientific">Desulfocapsa sulfexigens (strain DSM 10523 / SB164P1)</name>
    <dbReference type="NCBI Taxonomy" id="1167006"/>
    <lineage>
        <taxon>Bacteria</taxon>
        <taxon>Pseudomonadati</taxon>
        <taxon>Thermodesulfobacteriota</taxon>
        <taxon>Desulfobulbia</taxon>
        <taxon>Desulfobulbales</taxon>
        <taxon>Desulfocapsaceae</taxon>
        <taxon>Desulfocapsa</taxon>
    </lineage>
</organism>
<evidence type="ECO:0000259" key="8">
    <source>
        <dbReference type="Pfam" id="PF11967"/>
    </source>
</evidence>
<evidence type="ECO:0000313" key="10">
    <source>
        <dbReference type="Proteomes" id="UP000011721"/>
    </source>
</evidence>
<evidence type="ECO:0000256" key="4">
    <source>
        <dbReference type="ARBA" id="ARBA00023172"/>
    </source>
</evidence>
<protein>
    <recommendedName>
        <fullName evidence="2 7">DNA repair protein RecO</fullName>
    </recommendedName>
    <alternativeName>
        <fullName evidence="6 7">Recombination protein O</fullName>
    </alternativeName>
</protein>
<accession>M1NB47</accession>
<dbReference type="PANTHER" id="PTHR33991:SF1">
    <property type="entry name" value="DNA REPAIR PROTEIN RECO"/>
    <property type="match status" value="1"/>
</dbReference>
<dbReference type="InterPro" id="IPR022572">
    <property type="entry name" value="DNA_rep/recomb_RecO_N"/>
</dbReference>
<evidence type="ECO:0000256" key="7">
    <source>
        <dbReference type="HAMAP-Rule" id="MF_00201"/>
    </source>
</evidence>
<dbReference type="Gene3D" id="1.20.1440.120">
    <property type="entry name" value="Recombination protein O, C-terminal domain"/>
    <property type="match status" value="1"/>
</dbReference>
<dbReference type="KEGG" id="dsf:UWK_00435"/>
<evidence type="ECO:0000256" key="5">
    <source>
        <dbReference type="ARBA" id="ARBA00023204"/>
    </source>
</evidence>
<dbReference type="Pfam" id="PF11967">
    <property type="entry name" value="RecO_N"/>
    <property type="match status" value="1"/>
</dbReference>
<dbReference type="EMBL" id="CP003985">
    <property type="protein sequence ID" value="AGF77019.1"/>
    <property type="molecule type" value="Genomic_DNA"/>
</dbReference>
<feature type="domain" description="DNA replication/recombination mediator RecO N-terminal" evidence="8">
    <location>
        <begin position="7"/>
        <end position="84"/>
    </location>
</feature>
<dbReference type="Pfam" id="PF02565">
    <property type="entry name" value="RecO_C"/>
    <property type="match status" value="1"/>
</dbReference>
<evidence type="ECO:0000313" key="9">
    <source>
        <dbReference type="EMBL" id="AGF77019.1"/>
    </source>
</evidence>
<dbReference type="HOGENOM" id="CLU_066632_3_0_7"/>
<dbReference type="PATRIC" id="fig|1167006.5.peg.500"/>
<evidence type="ECO:0000256" key="3">
    <source>
        <dbReference type="ARBA" id="ARBA00022763"/>
    </source>
</evidence>
<dbReference type="SUPFAM" id="SSF50249">
    <property type="entry name" value="Nucleic acid-binding proteins"/>
    <property type="match status" value="1"/>
</dbReference>
<reference evidence="10" key="1">
    <citation type="journal article" date="2013" name="Stand. Genomic Sci.">
        <title>Complete genome sequence of Desulfocapsa sulfexigens, a marine deltaproteobacterium specialized in disproportionating inorganic sulfur compounds.</title>
        <authorList>
            <person name="Finster K.W."/>
            <person name="Kjeldsen K.U."/>
            <person name="Kube M."/>
            <person name="Reinhardt R."/>
            <person name="Mussmann M."/>
            <person name="Amann R."/>
            <person name="Schreiber L."/>
        </authorList>
    </citation>
    <scope>NUCLEOTIDE SEQUENCE [LARGE SCALE GENOMIC DNA]</scope>
    <source>
        <strain evidence="10">DSM 10523 / SB164P1</strain>
    </source>
</reference>
<gene>
    <name evidence="7" type="primary">recO</name>
    <name evidence="9" type="ordered locus">UWK_00435</name>
</gene>
<dbReference type="InterPro" id="IPR012340">
    <property type="entry name" value="NA-bd_OB-fold"/>
</dbReference>
<name>M1NB47_DESSD</name>
<dbReference type="SUPFAM" id="SSF57863">
    <property type="entry name" value="ArfGap/RecO-like zinc finger"/>
    <property type="match status" value="1"/>
</dbReference>
<evidence type="ECO:0000256" key="6">
    <source>
        <dbReference type="ARBA" id="ARBA00033409"/>
    </source>
</evidence>
<comment type="function">
    <text evidence="7">Involved in DNA repair and RecF pathway recombination.</text>
</comment>
<dbReference type="NCBIfam" id="TIGR00613">
    <property type="entry name" value="reco"/>
    <property type="match status" value="1"/>
</dbReference>
<dbReference type="InterPro" id="IPR037278">
    <property type="entry name" value="ARFGAP/RecO"/>
</dbReference>
<keyword evidence="3 7" id="KW-0227">DNA damage</keyword>
<dbReference type="OrthoDB" id="9780797at2"/>
<dbReference type="AlphaFoldDB" id="M1NB47"/>
<dbReference type="eggNOG" id="COG1381">
    <property type="taxonomic scope" value="Bacteria"/>
</dbReference>
<proteinExistence type="inferred from homology"/>
<dbReference type="GO" id="GO:0006302">
    <property type="term" value="P:double-strand break repair"/>
    <property type="evidence" value="ECO:0007669"/>
    <property type="project" value="TreeGrafter"/>
</dbReference>
<dbReference type="PANTHER" id="PTHR33991">
    <property type="entry name" value="DNA REPAIR PROTEIN RECO"/>
    <property type="match status" value="1"/>
</dbReference>
<dbReference type="InterPro" id="IPR042242">
    <property type="entry name" value="RecO_C"/>
</dbReference>
<keyword evidence="5 7" id="KW-0234">DNA repair</keyword>
<evidence type="ECO:0000256" key="2">
    <source>
        <dbReference type="ARBA" id="ARBA00021310"/>
    </source>
</evidence>
<dbReference type="HAMAP" id="MF_00201">
    <property type="entry name" value="RecO"/>
    <property type="match status" value="1"/>
</dbReference>
<keyword evidence="10" id="KW-1185">Reference proteome</keyword>
<dbReference type="Proteomes" id="UP000011721">
    <property type="component" value="Chromosome"/>
</dbReference>